<proteinExistence type="predicted"/>
<dbReference type="Proteomes" id="UP001149954">
    <property type="component" value="Unassembled WGS sequence"/>
</dbReference>
<comment type="caution">
    <text evidence="1">The sequence shown here is derived from an EMBL/GenBank/DDBJ whole genome shotgun (WGS) entry which is preliminary data.</text>
</comment>
<organism evidence="1 2">
    <name type="scientific">Penicillium fimorum</name>
    <dbReference type="NCBI Taxonomy" id="1882269"/>
    <lineage>
        <taxon>Eukaryota</taxon>
        <taxon>Fungi</taxon>
        <taxon>Dikarya</taxon>
        <taxon>Ascomycota</taxon>
        <taxon>Pezizomycotina</taxon>
        <taxon>Eurotiomycetes</taxon>
        <taxon>Eurotiomycetidae</taxon>
        <taxon>Eurotiales</taxon>
        <taxon>Aspergillaceae</taxon>
        <taxon>Penicillium</taxon>
    </lineage>
</organism>
<accession>A0A9X0C168</accession>
<name>A0A9X0C168_9EURO</name>
<dbReference type="EMBL" id="JAPWDS010000006">
    <property type="protein sequence ID" value="KAJ5493704.1"/>
    <property type="molecule type" value="Genomic_DNA"/>
</dbReference>
<evidence type="ECO:0000313" key="2">
    <source>
        <dbReference type="Proteomes" id="UP001149954"/>
    </source>
</evidence>
<gene>
    <name evidence="1" type="ORF">N7463_009791</name>
</gene>
<protein>
    <submittedName>
        <fullName evidence="1">Uncharacterized protein</fullName>
    </submittedName>
</protein>
<reference evidence="1" key="1">
    <citation type="submission" date="2022-12" db="EMBL/GenBank/DDBJ databases">
        <authorList>
            <person name="Petersen C."/>
        </authorList>
    </citation>
    <scope>NUCLEOTIDE SEQUENCE</scope>
    <source>
        <strain evidence="1">IBT 29495</strain>
    </source>
</reference>
<sequence>MPIPASSSEKSSNGILANCDGPLEDATDATRPLKSCSVALRLRSIGTATATPSSASESLGPRVIDMRRKEVPELRPGLGVRPRLSIEGEMLIIGIRGKGGMGIDVAVDDIAGVENERLDSGVGDFGGIISSCVDTALRSPVAMLYDVGRALRSLPWRRRRERKNRSARIRARPMTETGTAMAIFVVLDGTRDKAVGSVIAEVVGAEVMVVEDAVWVDAREDRSELEGVVWDVGDGYCGLVVYSRLVGLGLASDALISLAVDVPVDSNPNSLRVGNESDPLEGMLDALAGSTKLDDSDALFLFCPPAVVVGPISWPNDATCEVSVYFDVLESGVSASSNIANGKNLIAGMVG</sequence>
<keyword evidence="2" id="KW-1185">Reference proteome</keyword>
<dbReference type="OrthoDB" id="10583170at2759"/>
<evidence type="ECO:0000313" key="1">
    <source>
        <dbReference type="EMBL" id="KAJ5493704.1"/>
    </source>
</evidence>
<dbReference type="AlphaFoldDB" id="A0A9X0C168"/>
<reference evidence="1" key="2">
    <citation type="journal article" date="2023" name="IMA Fungus">
        <title>Comparative genomic study of the Penicillium genus elucidates a diverse pangenome and 15 lateral gene transfer events.</title>
        <authorList>
            <person name="Petersen C."/>
            <person name="Sorensen T."/>
            <person name="Nielsen M.R."/>
            <person name="Sondergaard T.E."/>
            <person name="Sorensen J.L."/>
            <person name="Fitzpatrick D.A."/>
            <person name="Frisvad J.C."/>
            <person name="Nielsen K.L."/>
        </authorList>
    </citation>
    <scope>NUCLEOTIDE SEQUENCE</scope>
    <source>
        <strain evidence="1">IBT 29495</strain>
    </source>
</reference>